<dbReference type="Proteomes" id="UP000199118">
    <property type="component" value="Unassembled WGS sequence"/>
</dbReference>
<evidence type="ECO:0000256" key="2">
    <source>
        <dbReference type="ARBA" id="ARBA00034247"/>
    </source>
</evidence>
<evidence type="ECO:0000259" key="3">
    <source>
        <dbReference type="PROSITE" id="PS50887"/>
    </source>
</evidence>
<dbReference type="PANTHER" id="PTHR45138">
    <property type="entry name" value="REGULATORY COMPONENTS OF SENSORY TRANSDUCTION SYSTEM"/>
    <property type="match status" value="1"/>
</dbReference>
<dbReference type="STRING" id="356660.SAMN05444336_101959"/>
<dbReference type="NCBIfam" id="TIGR00254">
    <property type="entry name" value="GGDEF"/>
    <property type="match status" value="1"/>
</dbReference>
<dbReference type="GO" id="GO:0052621">
    <property type="term" value="F:diguanylate cyclase activity"/>
    <property type="evidence" value="ECO:0007669"/>
    <property type="project" value="UniProtKB-EC"/>
</dbReference>
<dbReference type="PROSITE" id="PS50887">
    <property type="entry name" value="GGDEF"/>
    <property type="match status" value="1"/>
</dbReference>
<dbReference type="SUPFAM" id="SSF55073">
    <property type="entry name" value="Nucleotide cyclase"/>
    <property type="match status" value="1"/>
</dbReference>
<evidence type="ECO:0000313" key="5">
    <source>
        <dbReference type="Proteomes" id="UP000199118"/>
    </source>
</evidence>
<dbReference type="InterPro" id="IPR029787">
    <property type="entry name" value="Nucleotide_cyclase"/>
</dbReference>
<dbReference type="EMBL" id="FNMZ01000001">
    <property type="protein sequence ID" value="SDW41860.1"/>
    <property type="molecule type" value="Genomic_DNA"/>
</dbReference>
<sequence>MRIARLGRAVAEVDGGPEALESIKAEDTRRESFDDVTALAYRVLEETSRRGIPPDPRVFELFYVYLEGTDAELSEAVDMLLPDGEGASLNAVDRLYEEHLALGDKAGRYMEISARAEKELGTLSASLARKSVDDDRFRDTLAKARDGMSILMRPSTARQVIRDMLEVTETYATQNEFFAGELSAAHAQIGMLHDELRELRESAFADHLTGLANRRRFDLVLELEIDARATKGPFSLVMTDVDRFKRVNDQFGHAVGDSVLKQYARLIRQNVQGKDTAARYGGEEFALILPSTEILGARHVAERIRQGLAARNFVVSDTKERLGAVTASFGVAEHREGETAAELIARCDKALYKAKETGRNRVTTAS</sequence>
<protein>
    <recommendedName>
        <fullName evidence="1">diguanylate cyclase</fullName>
        <ecNumber evidence="1">2.7.7.65</ecNumber>
    </recommendedName>
</protein>
<dbReference type="AlphaFoldDB" id="A0A1H2TDG0"/>
<comment type="catalytic activity">
    <reaction evidence="2">
        <text>2 GTP = 3',3'-c-di-GMP + 2 diphosphate</text>
        <dbReference type="Rhea" id="RHEA:24898"/>
        <dbReference type="ChEBI" id="CHEBI:33019"/>
        <dbReference type="ChEBI" id="CHEBI:37565"/>
        <dbReference type="ChEBI" id="CHEBI:58805"/>
        <dbReference type="EC" id="2.7.7.65"/>
    </reaction>
</comment>
<dbReference type="Pfam" id="PF00990">
    <property type="entry name" value="GGDEF"/>
    <property type="match status" value="1"/>
</dbReference>
<feature type="domain" description="GGDEF" evidence="3">
    <location>
        <begin position="232"/>
        <end position="366"/>
    </location>
</feature>
<dbReference type="InterPro" id="IPR050469">
    <property type="entry name" value="Diguanylate_Cyclase"/>
</dbReference>
<organism evidence="4 5">
    <name type="scientific">Albimonas donghaensis</name>
    <dbReference type="NCBI Taxonomy" id="356660"/>
    <lineage>
        <taxon>Bacteria</taxon>
        <taxon>Pseudomonadati</taxon>
        <taxon>Pseudomonadota</taxon>
        <taxon>Alphaproteobacteria</taxon>
        <taxon>Rhodobacterales</taxon>
        <taxon>Paracoccaceae</taxon>
        <taxon>Albimonas</taxon>
    </lineage>
</organism>
<proteinExistence type="predicted"/>
<dbReference type="EC" id="2.7.7.65" evidence="1"/>
<dbReference type="SMART" id="SM00267">
    <property type="entry name" value="GGDEF"/>
    <property type="match status" value="1"/>
</dbReference>
<dbReference type="InterPro" id="IPR000160">
    <property type="entry name" value="GGDEF_dom"/>
</dbReference>
<reference evidence="4 5" key="1">
    <citation type="submission" date="2016-10" db="EMBL/GenBank/DDBJ databases">
        <authorList>
            <person name="de Groot N.N."/>
        </authorList>
    </citation>
    <scope>NUCLEOTIDE SEQUENCE [LARGE SCALE GENOMIC DNA]</scope>
    <source>
        <strain evidence="4 5">DSM 17890</strain>
    </source>
</reference>
<accession>A0A1H2TDG0</accession>
<evidence type="ECO:0000256" key="1">
    <source>
        <dbReference type="ARBA" id="ARBA00012528"/>
    </source>
</evidence>
<gene>
    <name evidence="4" type="ORF">SAMN05444336_101959</name>
</gene>
<dbReference type="InterPro" id="IPR043128">
    <property type="entry name" value="Rev_trsase/Diguanyl_cyclase"/>
</dbReference>
<name>A0A1H2TDG0_9RHOB</name>
<keyword evidence="5" id="KW-1185">Reference proteome</keyword>
<dbReference type="Gene3D" id="3.30.70.270">
    <property type="match status" value="1"/>
</dbReference>
<evidence type="ECO:0000313" key="4">
    <source>
        <dbReference type="EMBL" id="SDW41860.1"/>
    </source>
</evidence>
<dbReference type="FunFam" id="3.30.70.270:FF:000001">
    <property type="entry name" value="Diguanylate cyclase domain protein"/>
    <property type="match status" value="1"/>
</dbReference>
<dbReference type="CDD" id="cd01949">
    <property type="entry name" value="GGDEF"/>
    <property type="match status" value="1"/>
</dbReference>
<dbReference type="PANTHER" id="PTHR45138:SF9">
    <property type="entry name" value="DIGUANYLATE CYCLASE DGCM-RELATED"/>
    <property type="match status" value="1"/>
</dbReference>
<dbReference type="OrthoDB" id="9812260at2"/>